<organism evidence="3">
    <name type="scientific">Bactrocera dorsalis</name>
    <name type="common">Oriental fruit fly</name>
    <name type="synonym">Dacus dorsalis</name>
    <dbReference type="NCBI Taxonomy" id="27457"/>
    <lineage>
        <taxon>Eukaryota</taxon>
        <taxon>Metazoa</taxon>
        <taxon>Ecdysozoa</taxon>
        <taxon>Arthropoda</taxon>
        <taxon>Hexapoda</taxon>
        <taxon>Insecta</taxon>
        <taxon>Pterygota</taxon>
        <taxon>Neoptera</taxon>
        <taxon>Endopterygota</taxon>
        <taxon>Diptera</taxon>
        <taxon>Brachycera</taxon>
        <taxon>Muscomorpha</taxon>
        <taxon>Tephritoidea</taxon>
        <taxon>Tephritidae</taxon>
        <taxon>Bactrocera</taxon>
        <taxon>Bactrocera</taxon>
    </lineage>
</organism>
<evidence type="ECO:0000256" key="1">
    <source>
        <dbReference type="SAM" id="MobiDB-lite"/>
    </source>
</evidence>
<reference evidence="3" key="1">
    <citation type="journal article" date="2014" name="BMC Genomics">
        <title>Characterizing the developmental transcriptome of the oriental fruit fly, Bactrocera dorsalis (Diptera: Tephritidae) through comparative genomic analysis with Drosophila melanogaster utilizing modENCODE datasets.</title>
        <authorList>
            <person name="Geib S.M."/>
            <person name="Calla B."/>
            <person name="Hall B."/>
            <person name="Hou S."/>
            <person name="Manoukis N.C."/>
        </authorList>
    </citation>
    <scope>NUCLEOTIDE SEQUENCE</scope>
    <source>
        <strain evidence="3">Punador</strain>
    </source>
</reference>
<accession>A0A034V017</accession>
<feature type="signal peptide" evidence="2">
    <location>
        <begin position="1"/>
        <end position="27"/>
    </location>
</feature>
<name>A0A034V017_BACDO</name>
<feature type="region of interest" description="Disordered" evidence="1">
    <location>
        <begin position="70"/>
        <end position="103"/>
    </location>
</feature>
<evidence type="ECO:0000313" key="3">
    <source>
        <dbReference type="EMBL" id="JAC35854.1"/>
    </source>
</evidence>
<evidence type="ECO:0000256" key="2">
    <source>
        <dbReference type="SAM" id="SignalP"/>
    </source>
</evidence>
<feature type="chain" id="PRO_5044537448" evidence="2">
    <location>
        <begin position="28"/>
        <end position="103"/>
    </location>
</feature>
<proteinExistence type="predicted"/>
<sequence>MLRRRSIFLSLTIAVLLFASIIPNISGKPLEDSMQERGDQVYHNQDGNVVIVTSCENCSETRQKLVNKYVNVSDRSSENGGSSQRDSGMAATTDVSESEEGTA</sequence>
<dbReference type="AlphaFoldDB" id="A0A034V017"/>
<keyword evidence="2" id="KW-0732">Signal</keyword>
<protein>
    <submittedName>
        <fullName evidence="3">Uncharacterized protein</fullName>
    </submittedName>
</protein>
<dbReference type="EMBL" id="GAKP01023102">
    <property type="protein sequence ID" value="JAC35854.1"/>
    <property type="molecule type" value="Transcribed_RNA"/>
</dbReference>